<dbReference type="GO" id="GO:0005737">
    <property type="term" value="C:cytoplasm"/>
    <property type="evidence" value="ECO:0007669"/>
    <property type="project" value="UniProtKB-SubCell"/>
</dbReference>
<dbReference type="InterPro" id="IPR023005">
    <property type="entry name" value="Nucleoside_diP_kinase_AS"/>
</dbReference>
<keyword evidence="7 13" id="KW-0479">Metal-binding</keyword>
<dbReference type="EC" id="2.7.4.6" evidence="3 13"/>
<dbReference type="AlphaFoldDB" id="A0A3S3RN19"/>
<dbReference type="CDD" id="cd04413">
    <property type="entry name" value="NDPk_I"/>
    <property type="match status" value="1"/>
</dbReference>
<comment type="caution">
    <text evidence="18">The sequence shown here is derived from an EMBL/GenBank/DDBJ whole genome shotgun (WGS) entry which is preliminary data.</text>
</comment>
<protein>
    <recommendedName>
        <fullName evidence="4 13">Nucleoside diphosphate kinase</fullName>
        <shortName evidence="13">NDK</shortName>
        <shortName evidence="13">NDP kinase</shortName>
        <ecNumber evidence="3 13">2.7.4.6</ecNumber>
    </recommendedName>
    <alternativeName>
        <fullName evidence="13">Nucleoside-2-P kinase</fullName>
    </alternativeName>
</protein>
<dbReference type="EMBL" id="RXGA01000003">
    <property type="protein sequence ID" value="RWX73561.1"/>
    <property type="molecule type" value="Genomic_DNA"/>
</dbReference>
<dbReference type="InterPro" id="IPR034907">
    <property type="entry name" value="NDK-like_dom"/>
</dbReference>
<evidence type="ECO:0000256" key="7">
    <source>
        <dbReference type="ARBA" id="ARBA00022723"/>
    </source>
</evidence>
<evidence type="ECO:0000256" key="10">
    <source>
        <dbReference type="ARBA" id="ARBA00022840"/>
    </source>
</evidence>
<dbReference type="Pfam" id="PF00334">
    <property type="entry name" value="NDK"/>
    <property type="match status" value="1"/>
</dbReference>
<dbReference type="Gene3D" id="3.30.70.141">
    <property type="entry name" value="Nucleoside diphosphate kinase-like domain"/>
    <property type="match status" value="1"/>
</dbReference>
<comment type="cofactor">
    <cofactor evidence="1 13">
        <name>Mg(2+)</name>
        <dbReference type="ChEBI" id="CHEBI:18420"/>
    </cofactor>
</comment>
<feature type="binding site" evidence="13 14">
    <location>
        <position position="92"/>
    </location>
    <ligand>
        <name>ATP</name>
        <dbReference type="ChEBI" id="CHEBI:30616"/>
    </ligand>
</feature>
<proteinExistence type="inferred from homology"/>
<evidence type="ECO:0000256" key="6">
    <source>
        <dbReference type="ARBA" id="ARBA00022679"/>
    </source>
</evidence>
<keyword evidence="11 13" id="KW-0460">Magnesium</keyword>
<evidence type="ECO:0000256" key="14">
    <source>
        <dbReference type="PROSITE-ProRule" id="PRU00706"/>
    </source>
</evidence>
<dbReference type="GO" id="GO:0004550">
    <property type="term" value="F:nucleoside diphosphate kinase activity"/>
    <property type="evidence" value="ECO:0007669"/>
    <property type="project" value="UniProtKB-UniRule"/>
</dbReference>
<dbReference type="SUPFAM" id="SSF54919">
    <property type="entry name" value="Nucleoside diphosphate kinase, NDK"/>
    <property type="match status" value="1"/>
</dbReference>
<keyword evidence="12 13" id="KW-0546">Nucleotide metabolism</keyword>
<evidence type="ECO:0000256" key="5">
    <source>
        <dbReference type="ARBA" id="ARBA00022553"/>
    </source>
</evidence>
<keyword evidence="6 13" id="KW-0808">Transferase</keyword>
<evidence type="ECO:0000313" key="18">
    <source>
        <dbReference type="EMBL" id="RWX73561.1"/>
    </source>
</evidence>
<evidence type="ECO:0000256" key="2">
    <source>
        <dbReference type="ARBA" id="ARBA00008142"/>
    </source>
</evidence>
<dbReference type="HAMAP" id="MF_00451">
    <property type="entry name" value="NDP_kinase"/>
    <property type="match status" value="1"/>
</dbReference>
<evidence type="ECO:0000256" key="16">
    <source>
        <dbReference type="RuleBase" id="RU004013"/>
    </source>
</evidence>
<comment type="function">
    <text evidence="13">Major role in the synthesis of nucleoside triphosphates other than ATP. The ATP gamma phosphate is transferred to the NDP beta phosphate via a ping-pong mechanism, using a phosphorylated active-site intermediate.</text>
</comment>
<comment type="subcellular location">
    <subcellularLocation>
        <location evidence="13">Cytoplasm</location>
    </subcellularLocation>
</comment>
<accession>A0A3S3RN19</accession>
<evidence type="ECO:0000256" key="4">
    <source>
        <dbReference type="ARBA" id="ARBA00017632"/>
    </source>
</evidence>
<organism evidence="18 19">
    <name type="scientific">Methanosuratincola subterraneus</name>
    <dbReference type="NCBI Taxonomy" id="2593994"/>
    <lineage>
        <taxon>Archaea</taxon>
        <taxon>Thermoproteota</taxon>
        <taxon>Methanosuratincolia</taxon>
        <taxon>Candidatus Methanomethylicales</taxon>
        <taxon>Candidatus Methanomethylicaceae</taxon>
        <taxon>Candidatus Methanosuratincola (ex Vanwonterghem et al. 2016)</taxon>
    </lineage>
</organism>
<feature type="binding site" evidence="13 14">
    <location>
        <position position="10"/>
    </location>
    <ligand>
        <name>ATP</name>
        <dbReference type="ChEBI" id="CHEBI:30616"/>
    </ligand>
</feature>
<feature type="binding site" evidence="13 14">
    <location>
        <position position="113"/>
    </location>
    <ligand>
        <name>ATP</name>
        <dbReference type="ChEBI" id="CHEBI:30616"/>
    </ligand>
</feature>
<dbReference type="GO" id="GO:0006241">
    <property type="term" value="P:CTP biosynthetic process"/>
    <property type="evidence" value="ECO:0007669"/>
    <property type="project" value="UniProtKB-UniRule"/>
</dbReference>
<feature type="binding site" evidence="13 14">
    <location>
        <position position="86"/>
    </location>
    <ligand>
        <name>ATP</name>
        <dbReference type="ChEBI" id="CHEBI:30616"/>
    </ligand>
</feature>
<evidence type="ECO:0000256" key="12">
    <source>
        <dbReference type="ARBA" id="ARBA00023080"/>
    </source>
</evidence>
<keyword evidence="13" id="KW-0963">Cytoplasm</keyword>
<dbReference type="SMART" id="SM00562">
    <property type="entry name" value="NDK"/>
    <property type="match status" value="1"/>
</dbReference>
<keyword evidence="10 13" id="KW-0067">ATP-binding</keyword>
<dbReference type="PANTHER" id="PTHR11349">
    <property type="entry name" value="NUCLEOSIDE DIPHOSPHATE KINASE"/>
    <property type="match status" value="1"/>
</dbReference>
<comment type="catalytic activity">
    <reaction evidence="13 16">
        <text>a 2'-deoxyribonucleoside 5'-diphosphate + ATP = a 2'-deoxyribonucleoside 5'-triphosphate + ADP</text>
        <dbReference type="Rhea" id="RHEA:44640"/>
        <dbReference type="ChEBI" id="CHEBI:30616"/>
        <dbReference type="ChEBI" id="CHEBI:61560"/>
        <dbReference type="ChEBI" id="CHEBI:73316"/>
        <dbReference type="ChEBI" id="CHEBI:456216"/>
        <dbReference type="EC" id="2.7.4.6"/>
    </reaction>
</comment>
<comment type="similarity">
    <text evidence="2 13 14 15">Belongs to the NDK family.</text>
</comment>
<feature type="binding site" evidence="13 14">
    <location>
        <position position="103"/>
    </location>
    <ligand>
        <name>ATP</name>
        <dbReference type="ChEBI" id="CHEBI:30616"/>
    </ligand>
</feature>
<dbReference type="NCBIfam" id="NF001908">
    <property type="entry name" value="PRK00668.1"/>
    <property type="match status" value="1"/>
</dbReference>
<dbReference type="PROSITE" id="PS00469">
    <property type="entry name" value="NDPK"/>
    <property type="match status" value="1"/>
</dbReference>
<evidence type="ECO:0000256" key="3">
    <source>
        <dbReference type="ARBA" id="ARBA00012966"/>
    </source>
</evidence>
<feature type="domain" description="Nucleoside diphosphate kinase-like" evidence="17">
    <location>
        <begin position="2"/>
        <end position="139"/>
    </location>
</feature>
<evidence type="ECO:0000256" key="8">
    <source>
        <dbReference type="ARBA" id="ARBA00022741"/>
    </source>
</evidence>
<dbReference type="GO" id="GO:0006183">
    <property type="term" value="P:GTP biosynthetic process"/>
    <property type="evidence" value="ECO:0007669"/>
    <property type="project" value="UniProtKB-UniRule"/>
</dbReference>
<reference evidence="18 19" key="1">
    <citation type="submission" date="2018-12" db="EMBL/GenBank/DDBJ databases">
        <title>The complete genome of the methanogenic archaea of the candidate phylum Verstraetearchaeota, obtained from the metagenome of underground thermal water.</title>
        <authorList>
            <person name="Kadnikov V.V."/>
            <person name="Mardanov A.V."/>
            <person name="Beletsky A.V."/>
            <person name="Karnachuk O.V."/>
            <person name="Ravin N.V."/>
        </authorList>
    </citation>
    <scope>NUCLEOTIDE SEQUENCE [LARGE SCALE GENOMIC DNA]</scope>
    <source>
        <strain evidence="18">Ch88</strain>
    </source>
</reference>
<evidence type="ECO:0000313" key="19">
    <source>
        <dbReference type="Proteomes" id="UP000288215"/>
    </source>
</evidence>
<name>A0A3S3RN19_METS7</name>
<dbReference type="GO" id="GO:0046872">
    <property type="term" value="F:metal ion binding"/>
    <property type="evidence" value="ECO:0007669"/>
    <property type="project" value="UniProtKB-KW"/>
</dbReference>
<dbReference type="Proteomes" id="UP000288215">
    <property type="component" value="Unassembled WGS sequence"/>
</dbReference>
<sequence length="149" mass="16541">MIERTFSMIKPDAVLRGIVGEIISRIEKKGLKIVGMRMIRVSEEQASRLYSVHREKPFYGELVSFIRSAPVVVMAIEGESAVSVMRKLIGSTDAKEASPGTVRGDFSCSKSMNVIHASDSVENAQKELAIFFSDADIQAYERLDAKWVV</sequence>
<dbReference type="PROSITE" id="PS51374">
    <property type="entry name" value="NDPK_LIKE"/>
    <property type="match status" value="1"/>
</dbReference>
<evidence type="ECO:0000256" key="11">
    <source>
        <dbReference type="ARBA" id="ARBA00022842"/>
    </source>
</evidence>
<feature type="active site" description="Pros-phosphohistidine intermediate" evidence="13 14">
    <location>
        <position position="116"/>
    </location>
</feature>
<dbReference type="GO" id="GO:0005524">
    <property type="term" value="F:ATP binding"/>
    <property type="evidence" value="ECO:0007669"/>
    <property type="project" value="UniProtKB-UniRule"/>
</dbReference>
<evidence type="ECO:0000256" key="9">
    <source>
        <dbReference type="ARBA" id="ARBA00022777"/>
    </source>
</evidence>
<keyword evidence="9 13" id="KW-0418">Kinase</keyword>
<dbReference type="FunFam" id="3.30.70.141:FF:000003">
    <property type="entry name" value="Nucleoside diphosphate kinase"/>
    <property type="match status" value="1"/>
</dbReference>
<dbReference type="PRINTS" id="PR01243">
    <property type="entry name" value="NUCDPKINASE"/>
</dbReference>
<keyword evidence="8 13" id="KW-0547">Nucleotide-binding</keyword>
<dbReference type="InterPro" id="IPR036850">
    <property type="entry name" value="NDK-like_dom_sf"/>
</dbReference>
<dbReference type="GO" id="GO:0006228">
    <property type="term" value="P:UTP biosynthetic process"/>
    <property type="evidence" value="ECO:0007669"/>
    <property type="project" value="UniProtKB-UniRule"/>
</dbReference>
<gene>
    <name evidence="13" type="primary">ndk</name>
    <name evidence="18" type="ORF">Metus_1535</name>
</gene>
<evidence type="ECO:0000256" key="13">
    <source>
        <dbReference type="HAMAP-Rule" id="MF_00451"/>
    </source>
</evidence>
<keyword evidence="5 13" id="KW-0597">Phosphoprotein</keyword>
<dbReference type="InterPro" id="IPR001564">
    <property type="entry name" value="Nucleoside_diP_kinase"/>
</dbReference>
<feature type="binding site" evidence="13 14">
    <location>
        <position position="58"/>
    </location>
    <ligand>
        <name>ATP</name>
        <dbReference type="ChEBI" id="CHEBI:30616"/>
    </ligand>
</feature>
<evidence type="ECO:0000256" key="1">
    <source>
        <dbReference type="ARBA" id="ARBA00001946"/>
    </source>
</evidence>
<evidence type="ECO:0000259" key="17">
    <source>
        <dbReference type="SMART" id="SM00562"/>
    </source>
</evidence>
<evidence type="ECO:0000256" key="15">
    <source>
        <dbReference type="RuleBase" id="RU004011"/>
    </source>
</evidence>
<comment type="catalytic activity">
    <reaction evidence="13">
        <text>a ribonucleoside 5'-diphosphate + ATP = a ribonucleoside 5'-triphosphate + ADP</text>
        <dbReference type="Rhea" id="RHEA:18113"/>
        <dbReference type="ChEBI" id="CHEBI:30616"/>
        <dbReference type="ChEBI" id="CHEBI:57930"/>
        <dbReference type="ChEBI" id="CHEBI:61557"/>
        <dbReference type="ChEBI" id="CHEBI:456216"/>
        <dbReference type="EC" id="2.7.4.6"/>
    </reaction>
</comment>